<dbReference type="GO" id="GO:0003906">
    <property type="term" value="F:DNA-(apurinic or apyrimidinic site) endonuclease activity"/>
    <property type="evidence" value="ECO:0007669"/>
    <property type="project" value="TreeGrafter"/>
</dbReference>
<keyword evidence="5" id="KW-0378">Hydrolase</keyword>
<dbReference type="NCBIfam" id="TIGR00633">
    <property type="entry name" value="xth"/>
    <property type="match status" value="1"/>
</dbReference>
<dbReference type="GO" id="GO:0008311">
    <property type="term" value="F:double-stranded DNA 3'-5' DNA exonuclease activity"/>
    <property type="evidence" value="ECO:0007669"/>
    <property type="project" value="UniProtKB-EC"/>
</dbReference>
<feature type="site" description="Important for catalytic activity" evidence="11">
    <location>
        <position position="279"/>
    </location>
</feature>
<accession>A0A6J8DNZ3</accession>
<comment type="similarity">
    <text evidence="2 13">Belongs to the DNA repair enzymes AP/ExoA family.</text>
</comment>
<dbReference type="PROSITE" id="PS51435">
    <property type="entry name" value="AP_NUCLEASE_F1_4"/>
    <property type="match status" value="1"/>
</dbReference>
<keyword evidence="3 10" id="KW-0479">Metal-binding</keyword>
<dbReference type="GO" id="GO:0003677">
    <property type="term" value="F:DNA binding"/>
    <property type="evidence" value="ECO:0007669"/>
    <property type="project" value="InterPro"/>
</dbReference>
<keyword evidence="17" id="KW-1185">Reference proteome</keyword>
<keyword evidence="8" id="KW-0539">Nucleus</keyword>
<keyword evidence="7 10" id="KW-0460">Magnesium</keyword>
<comment type="cofactor">
    <cofactor evidence="10 13">
        <name>Mg(2+)</name>
        <dbReference type="ChEBI" id="CHEBI:18420"/>
    </cofactor>
    <cofactor evidence="10 13">
        <name>Mn(2+)</name>
        <dbReference type="ChEBI" id="CHEBI:29035"/>
    </cofactor>
    <text evidence="10 13">Probably binds two magnesium or manganese ions per subunit.</text>
</comment>
<evidence type="ECO:0000256" key="1">
    <source>
        <dbReference type="ARBA" id="ARBA00000493"/>
    </source>
</evidence>
<evidence type="ECO:0000256" key="13">
    <source>
        <dbReference type="RuleBase" id="RU362131"/>
    </source>
</evidence>
<dbReference type="PANTHER" id="PTHR22748">
    <property type="entry name" value="AP ENDONUCLEASE"/>
    <property type="match status" value="1"/>
</dbReference>
<dbReference type="PROSITE" id="PS00726">
    <property type="entry name" value="AP_NUCLEASE_F1_1"/>
    <property type="match status" value="1"/>
</dbReference>
<keyword evidence="6" id="KW-0862">Zinc</keyword>
<dbReference type="Pfam" id="PF06839">
    <property type="entry name" value="Zn_ribbon_GRF"/>
    <property type="match status" value="1"/>
</dbReference>
<feature type="binding site" evidence="10">
    <location>
        <position position="305"/>
    </location>
    <ligand>
        <name>Mg(2+)</name>
        <dbReference type="ChEBI" id="CHEBI:18420"/>
        <label>1</label>
    </ligand>
</feature>
<feature type="active site" description="Proton donor/acceptor" evidence="9">
    <location>
        <position position="184"/>
    </location>
</feature>
<gene>
    <name evidence="16" type="ORF">MCOR_42735</name>
</gene>
<feature type="site" description="Interaction with DNA substrate" evidence="11">
    <location>
        <position position="305"/>
    </location>
</feature>
<dbReference type="PANTHER" id="PTHR22748:SF4">
    <property type="entry name" value="DNA-(APURINIC OR APYRIMIDINIC SITE) ENDONUCLEASE 2"/>
    <property type="match status" value="1"/>
</dbReference>
<evidence type="ECO:0000256" key="3">
    <source>
        <dbReference type="ARBA" id="ARBA00022723"/>
    </source>
</evidence>
<dbReference type="PROSITE" id="PS51999">
    <property type="entry name" value="ZF_GRF"/>
    <property type="match status" value="1"/>
</dbReference>
<dbReference type="EMBL" id="CACVKT020007643">
    <property type="protein sequence ID" value="CAC5409447.1"/>
    <property type="molecule type" value="Genomic_DNA"/>
</dbReference>
<evidence type="ECO:0000256" key="2">
    <source>
        <dbReference type="ARBA" id="ARBA00007092"/>
    </source>
</evidence>
<dbReference type="Gene3D" id="3.60.10.10">
    <property type="entry name" value="Endonuclease/exonuclease/phosphatase"/>
    <property type="match status" value="1"/>
</dbReference>
<evidence type="ECO:0000256" key="7">
    <source>
        <dbReference type="ARBA" id="ARBA00022842"/>
    </source>
</evidence>
<feature type="site" description="Transition state stabilizer" evidence="11">
    <location>
        <position position="186"/>
    </location>
</feature>
<keyword evidence="13" id="KW-0227">DNA damage</keyword>
<sequence length="543" mass="61308">MKILTWNINGIRAAKRNLKDLFDSLDADIICLQETKVTRDQLDEPTAIVDGYNSYFSFSRKRSGYSGVATFCRDSATPFKSEEGLHSSLSMKNENVVGCYGNIQDFTEDELESLDAEGRTIITQHKIRKESGDEGDLAIINVYCPRVDPEREDRQVYQLRFYALLQLRAEALLNSGSHVIVLGDINTTHKEIDHCDPDDECFIRKPSRIWLNQFLWDQDKDPEIQDFRTIEGFQAVTSNAKGGCFSDTLRYLYPDKKEAYTNWCSLTGARATNYGRRLDYIFTDIGLVCDSKDCVVMPEVEGSDHCPCKAVFHGNFVPSVKCPSLCSKSMPEFLGKQQKLSSFFVKRSDSQPSSIKESEEEDGFSSSQEEKQKYISNNKSSFKRENSIASKLPSAKRQKNDQGSLSKQASLKNFFFIPKPNVHTNDRSSGKDTSQEKKPEEFSKGDINPKMANDNTTKTETKTVTSGSSAQAWKQLLKGPPTAPLCKGHKEPCVLRTVKKDGPNKGKQFFVCNRPEGHCSNPEARCDVFIWVDKMKNDSKTKK</sequence>
<name>A0A6J8DNZ3_MYTCO</name>
<evidence type="ECO:0000256" key="4">
    <source>
        <dbReference type="ARBA" id="ARBA00022771"/>
    </source>
</evidence>
<dbReference type="OrthoDB" id="391817at2759"/>
<keyword evidence="10" id="KW-0464">Manganese</keyword>
<feature type="binding site" evidence="10">
    <location>
        <position position="7"/>
    </location>
    <ligand>
        <name>Mg(2+)</name>
        <dbReference type="ChEBI" id="CHEBI:18420"/>
        <label>1</label>
    </ligand>
</feature>
<evidence type="ECO:0000256" key="8">
    <source>
        <dbReference type="ARBA" id="ARBA00023242"/>
    </source>
</evidence>
<dbReference type="InterPro" id="IPR005135">
    <property type="entry name" value="Endo/exonuclease/phosphatase"/>
</dbReference>
<reference evidence="16 17" key="1">
    <citation type="submission" date="2020-06" db="EMBL/GenBank/DDBJ databases">
        <authorList>
            <person name="Li R."/>
            <person name="Bekaert M."/>
        </authorList>
    </citation>
    <scope>NUCLEOTIDE SEQUENCE [LARGE SCALE GENOMIC DNA]</scope>
    <source>
        <strain evidence="17">wild</strain>
    </source>
</reference>
<dbReference type="GO" id="GO:0016829">
    <property type="term" value="F:lyase activity"/>
    <property type="evidence" value="ECO:0007669"/>
    <property type="project" value="UniProtKB-KW"/>
</dbReference>
<dbReference type="AlphaFoldDB" id="A0A6J8DNZ3"/>
<evidence type="ECO:0000259" key="15">
    <source>
        <dbReference type="PROSITE" id="PS51999"/>
    </source>
</evidence>
<dbReference type="Pfam" id="PF03372">
    <property type="entry name" value="Exo_endo_phos"/>
    <property type="match status" value="1"/>
</dbReference>
<dbReference type="GO" id="GO:0008081">
    <property type="term" value="F:phosphoric diester hydrolase activity"/>
    <property type="evidence" value="ECO:0007669"/>
    <property type="project" value="TreeGrafter"/>
</dbReference>
<feature type="compositionally biased region" description="Low complexity" evidence="14">
    <location>
        <begin position="456"/>
        <end position="465"/>
    </location>
</feature>
<keyword evidence="13" id="KW-0234">DNA repair</keyword>
<feature type="active site" evidence="9">
    <location>
        <position position="143"/>
    </location>
</feature>
<keyword evidence="16" id="KW-0456">Lyase</keyword>
<dbReference type="GO" id="GO:0006284">
    <property type="term" value="P:base-excision repair"/>
    <property type="evidence" value="ECO:0007669"/>
    <property type="project" value="TreeGrafter"/>
</dbReference>
<feature type="compositionally biased region" description="Basic and acidic residues" evidence="14">
    <location>
        <begin position="424"/>
        <end position="444"/>
    </location>
</feature>
<feature type="region of interest" description="Disordered" evidence="14">
    <location>
        <begin position="351"/>
        <end position="472"/>
    </location>
</feature>
<dbReference type="InterPro" id="IPR004808">
    <property type="entry name" value="AP_endonuc_1"/>
</dbReference>
<feature type="binding site" evidence="10">
    <location>
        <position position="304"/>
    </location>
    <ligand>
        <name>Mg(2+)</name>
        <dbReference type="ChEBI" id="CHEBI:18420"/>
        <label>1</label>
    </ligand>
</feature>
<evidence type="ECO:0000256" key="9">
    <source>
        <dbReference type="PIRSR" id="PIRSR604808-1"/>
    </source>
</evidence>
<keyword evidence="4 12" id="KW-0863">Zinc-finger</keyword>
<dbReference type="GO" id="GO:0008270">
    <property type="term" value="F:zinc ion binding"/>
    <property type="evidence" value="ECO:0007669"/>
    <property type="project" value="UniProtKB-KW"/>
</dbReference>
<feature type="binding site" evidence="10">
    <location>
        <position position="186"/>
    </location>
    <ligand>
        <name>Mg(2+)</name>
        <dbReference type="ChEBI" id="CHEBI:18420"/>
        <label>1</label>
    </ligand>
</feature>
<evidence type="ECO:0000256" key="6">
    <source>
        <dbReference type="ARBA" id="ARBA00022833"/>
    </source>
</evidence>
<comment type="catalytic activity">
    <reaction evidence="1">
        <text>Exonucleolytic cleavage in the 3'- to 5'-direction to yield nucleoside 5'-phosphates.</text>
        <dbReference type="EC" id="3.1.11.2"/>
    </reaction>
</comment>
<feature type="compositionally biased region" description="Polar residues" evidence="14">
    <location>
        <begin position="401"/>
        <end position="411"/>
    </location>
</feature>
<organism evidence="16 17">
    <name type="scientific">Mytilus coruscus</name>
    <name type="common">Sea mussel</name>
    <dbReference type="NCBI Taxonomy" id="42192"/>
    <lineage>
        <taxon>Eukaryota</taxon>
        <taxon>Metazoa</taxon>
        <taxon>Spiralia</taxon>
        <taxon>Lophotrochozoa</taxon>
        <taxon>Mollusca</taxon>
        <taxon>Bivalvia</taxon>
        <taxon>Autobranchia</taxon>
        <taxon>Pteriomorphia</taxon>
        <taxon>Mytilida</taxon>
        <taxon>Mytiloidea</taxon>
        <taxon>Mytilidae</taxon>
        <taxon>Mytilinae</taxon>
        <taxon>Mytilus</taxon>
    </lineage>
</organism>
<evidence type="ECO:0000313" key="17">
    <source>
        <dbReference type="Proteomes" id="UP000507470"/>
    </source>
</evidence>
<evidence type="ECO:0000256" key="5">
    <source>
        <dbReference type="ARBA" id="ARBA00022801"/>
    </source>
</evidence>
<feature type="binding site" evidence="10">
    <location>
        <position position="34"/>
    </location>
    <ligand>
        <name>Mg(2+)</name>
        <dbReference type="ChEBI" id="CHEBI:18420"/>
        <label>1</label>
    </ligand>
</feature>
<evidence type="ECO:0000256" key="11">
    <source>
        <dbReference type="PIRSR" id="PIRSR604808-3"/>
    </source>
</evidence>
<dbReference type="InterPro" id="IPR036691">
    <property type="entry name" value="Endo/exonu/phosph_ase_sf"/>
</dbReference>
<dbReference type="SUPFAM" id="SSF56219">
    <property type="entry name" value="DNase I-like"/>
    <property type="match status" value="1"/>
</dbReference>
<feature type="domain" description="GRF-type" evidence="15">
    <location>
        <begin position="486"/>
        <end position="535"/>
    </location>
</feature>
<evidence type="ECO:0000256" key="14">
    <source>
        <dbReference type="SAM" id="MobiDB-lite"/>
    </source>
</evidence>
<dbReference type="EC" id="3.1.-.-" evidence="13"/>
<protein>
    <recommendedName>
        <fullName evidence="13">DNA-(apurinic or apyrimidinic site) endonuclease</fullName>
        <ecNumber evidence="13">3.1.-.-</ecNumber>
    </recommendedName>
</protein>
<dbReference type="CDD" id="cd09088">
    <property type="entry name" value="Ape2-like_AP-endo"/>
    <property type="match status" value="1"/>
</dbReference>
<feature type="binding site" evidence="10">
    <location>
        <position position="184"/>
    </location>
    <ligand>
        <name>Mg(2+)</name>
        <dbReference type="ChEBI" id="CHEBI:18420"/>
        <label>1</label>
    </ligand>
</feature>
<proteinExistence type="inferred from homology"/>
<evidence type="ECO:0000256" key="10">
    <source>
        <dbReference type="PIRSR" id="PIRSR604808-2"/>
    </source>
</evidence>
<feature type="active site" description="Proton acceptor" evidence="9">
    <location>
        <position position="305"/>
    </location>
</feature>
<dbReference type="InterPro" id="IPR010666">
    <property type="entry name" value="Znf_GRF"/>
</dbReference>
<dbReference type="Proteomes" id="UP000507470">
    <property type="component" value="Unassembled WGS sequence"/>
</dbReference>
<dbReference type="GO" id="GO:0005634">
    <property type="term" value="C:nucleus"/>
    <property type="evidence" value="ECO:0007669"/>
    <property type="project" value="TreeGrafter"/>
</dbReference>
<dbReference type="InterPro" id="IPR020847">
    <property type="entry name" value="AP_endonuclease_F1_BS"/>
</dbReference>
<evidence type="ECO:0000313" key="16">
    <source>
        <dbReference type="EMBL" id="CAC5409447.1"/>
    </source>
</evidence>
<evidence type="ECO:0000256" key="12">
    <source>
        <dbReference type="PROSITE-ProRule" id="PRU01343"/>
    </source>
</evidence>